<dbReference type="CDD" id="cd10283">
    <property type="entry name" value="MnuA_DNase1-like"/>
    <property type="match status" value="1"/>
</dbReference>
<dbReference type="Proteomes" id="UP001368500">
    <property type="component" value="Unassembled WGS sequence"/>
</dbReference>
<comment type="caution">
    <text evidence="3">The sequence shown here is derived from an EMBL/GenBank/DDBJ whole genome shotgun (WGS) entry which is preliminary data.</text>
</comment>
<dbReference type="PROSITE" id="PS51841">
    <property type="entry name" value="LTD"/>
    <property type="match status" value="1"/>
</dbReference>
<evidence type="ECO:0000313" key="3">
    <source>
        <dbReference type="EMBL" id="MEK8029038.1"/>
    </source>
</evidence>
<dbReference type="InterPro" id="IPR047971">
    <property type="entry name" value="ExeM-like"/>
</dbReference>
<dbReference type="EMBL" id="JBBUTF010000037">
    <property type="protein sequence ID" value="MEK8029038.1"/>
    <property type="molecule type" value="Genomic_DNA"/>
</dbReference>
<organism evidence="3 4">
    <name type="scientific">Pseudaquabacterium rugosum</name>
    <dbReference type="NCBI Taxonomy" id="2984194"/>
    <lineage>
        <taxon>Bacteria</taxon>
        <taxon>Pseudomonadati</taxon>
        <taxon>Pseudomonadota</taxon>
        <taxon>Betaproteobacteria</taxon>
        <taxon>Burkholderiales</taxon>
        <taxon>Sphaerotilaceae</taxon>
        <taxon>Pseudaquabacterium</taxon>
    </lineage>
</organism>
<protein>
    <submittedName>
        <fullName evidence="3">ExeM/NucH family extracellular endonuclease</fullName>
    </submittedName>
</protein>
<dbReference type="CDD" id="cd04486">
    <property type="entry name" value="YhcR_OBF_like"/>
    <property type="match status" value="1"/>
</dbReference>
<dbReference type="InterPro" id="IPR036691">
    <property type="entry name" value="Endo/exonu/phosph_ase_sf"/>
</dbReference>
<dbReference type="NCBIfam" id="NF033681">
    <property type="entry name" value="ExeM_NucH_DNase"/>
    <property type="match status" value="1"/>
</dbReference>
<dbReference type="Gene3D" id="3.60.10.10">
    <property type="entry name" value="Endonuclease/exonuclease/phosphatase"/>
    <property type="match status" value="1"/>
</dbReference>
<dbReference type="InterPro" id="IPR011049">
    <property type="entry name" value="Serralysin-like_metalloprot_C"/>
</dbReference>
<dbReference type="RefSeq" id="WP_341376826.1">
    <property type="nucleotide sequence ID" value="NZ_JBBUTF010000037.1"/>
</dbReference>
<dbReference type="PANTHER" id="PTHR42834">
    <property type="entry name" value="ENDONUCLEASE/EXONUCLEASE/PHOSPHATASE FAMILY PROTEIN (AFU_ORTHOLOGUE AFUA_3G09210)"/>
    <property type="match status" value="1"/>
</dbReference>
<keyword evidence="3" id="KW-0255">Endonuclease</keyword>
<dbReference type="InterPro" id="IPR001322">
    <property type="entry name" value="Lamin_tail_dom"/>
</dbReference>
<dbReference type="SUPFAM" id="SSF56219">
    <property type="entry name" value="DNase I-like"/>
    <property type="match status" value="1"/>
</dbReference>
<keyword evidence="3" id="KW-0540">Nuclease</keyword>
<dbReference type="Pfam" id="PF00932">
    <property type="entry name" value="LTD"/>
    <property type="match status" value="1"/>
</dbReference>
<accession>A0ABU9BKI0</accession>
<gene>
    <name evidence="3" type="ORF">AACH11_24035</name>
</gene>
<feature type="signal peptide" evidence="1">
    <location>
        <begin position="1"/>
        <end position="32"/>
    </location>
</feature>
<evidence type="ECO:0000256" key="1">
    <source>
        <dbReference type="SAM" id="SignalP"/>
    </source>
</evidence>
<dbReference type="SUPFAM" id="SSF51120">
    <property type="entry name" value="beta-Roll"/>
    <property type="match status" value="1"/>
</dbReference>
<evidence type="ECO:0000259" key="2">
    <source>
        <dbReference type="PROSITE" id="PS51841"/>
    </source>
</evidence>
<feature type="domain" description="LTD" evidence="2">
    <location>
        <begin position="17"/>
        <end position="162"/>
    </location>
</feature>
<reference evidence="3 4" key="1">
    <citation type="submission" date="2024-04" db="EMBL/GenBank/DDBJ databases">
        <title>Novel species of the genus Ideonella isolated from streams.</title>
        <authorList>
            <person name="Lu H."/>
        </authorList>
    </citation>
    <scope>NUCLEOTIDE SEQUENCE [LARGE SCALE GENOMIC DNA]</scope>
    <source>
        <strain evidence="3 4">BYS139W</strain>
    </source>
</reference>
<dbReference type="PANTHER" id="PTHR42834:SF1">
    <property type="entry name" value="ENDONUCLEASE_EXONUCLEASE_PHOSPHATASE FAMILY PROTEIN (AFU_ORTHOLOGUE AFUA_3G09210)"/>
    <property type="match status" value="1"/>
</dbReference>
<keyword evidence="1" id="KW-0732">Signal</keyword>
<name>A0ABU9BKI0_9BURK</name>
<dbReference type="GO" id="GO:0004519">
    <property type="term" value="F:endonuclease activity"/>
    <property type="evidence" value="ECO:0007669"/>
    <property type="project" value="UniProtKB-KW"/>
</dbReference>
<feature type="chain" id="PRO_5046081274" evidence="1">
    <location>
        <begin position="33"/>
        <end position="938"/>
    </location>
</feature>
<keyword evidence="4" id="KW-1185">Reference proteome</keyword>
<dbReference type="InterPro" id="IPR005135">
    <property type="entry name" value="Endo/exonuclease/phosphatase"/>
</dbReference>
<sequence length="938" mass="94041">MTRPSTARSVPSRLRAPRLAPLLWALAQGAGAQVVISQVYGGNGNTWASDYVELFNRGSTAVDVSGWSVQYASATGTGAFAANGVTALAGTLAPGRYLLVKLATSTTGTALPAADASGSLNLSGSNGKVVLANTANGLACNGGSISCAAYAAQVVDLVGYGTANWAEGTAAPAASATSALLRAGNGCTDSGNNAADFSTGTPAPRNSLTAAAPCSGNEGGGGSVVTPLALTIPAIQGGSGASAYAGRLVRTEGVVTRLTNAGYFIQALVGDGDDATSDGLYVYTATAPTVAVGQLLRVTGTVTEFGSTPTGTVTELTSPSATLLGSGYSIAPTPLRLPLAGGLERVEGMLISLAGPLTVNQNYFQARYGQLTLSAGGRLETPTNRHRPGPQAQALAADNAARRIVLDDGSSLQNVQPTPFTGPTGALRGGDTVTGPIVGVVDWGPSTASATGIGDWRILPLDIGGLGYAITHPRPTTAPAAVGNVKLASFNVLNYFTTFTNGVTASGASGQTCVSGQSASASCRGASNAAEFERQQAKIVAAITAIDADAMGLMEIQNDTVSAQNLVAALNARAGAGTWAVAPGAAAGVFGSDAIKTTVIYKPARLSPVGASGVDGDGVHNRPPLAQTFALANGRRFTLVVNHFKSKGSCPATGDADAAGNTDSGDGQGCWNALRTAQAQRLRTWAAGLQAASGSADVVLLGDFNAYAQEDPIAALTGNGWVDPTPRFEAFGYSYVFDGAAGRLDHAIVSAAAAAKVGSLAHWHINADESLAHDYNLEFKQPACATCAPDPYAATVYRSSDHDPVVLGLNLYDAYLTASGASFAGTAGDDLITIGAGRRAVAGGAGRDQFALTADAAGGLTLADFTPGSDLLNLRAVLQALRVSAADPLASGHVACRASGTDAVISVDPDAAGPAAARSLALLKNVGCGSLGRGSFLF</sequence>
<dbReference type="Pfam" id="PF03372">
    <property type="entry name" value="Exo_endo_phos"/>
    <property type="match status" value="1"/>
</dbReference>
<keyword evidence="3" id="KW-0378">Hydrolase</keyword>
<evidence type="ECO:0000313" key="4">
    <source>
        <dbReference type="Proteomes" id="UP001368500"/>
    </source>
</evidence>
<proteinExistence type="predicted"/>